<dbReference type="PROSITE" id="PS51257">
    <property type="entry name" value="PROKAR_LIPOPROTEIN"/>
    <property type="match status" value="1"/>
</dbReference>
<dbReference type="Proteomes" id="UP000637359">
    <property type="component" value="Unassembled WGS sequence"/>
</dbReference>
<dbReference type="AlphaFoldDB" id="A0A923L7Y2"/>
<evidence type="ECO:0008006" key="4">
    <source>
        <dbReference type="Google" id="ProtNLM"/>
    </source>
</evidence>
<comment type="caution">
    <text evidence="2">The sequence shown here is derived from an EMBL/GenBank/DDBJ whole genome shotgun (WGS) entry which is preliminary data.</text>
</comment>
<feature type="signal peptide" evidence="1">
    <location>
        <begin position="1"/>
        <end position="22"/>
    </location>
</feature>
<name>A0A923L7Y2_9BACI</name>
<dbReference type="RefSeq" id="WP_186870831.1">
    <property type="nucleotide sequence ID" value="NZ_JACOOL010000012.1"/>
</dbReference>
<organism evidence="2 3">
    <name type="scientific">Ornithinibacillus hominis</name>
    <dbReference type="NCBI Taxonomy" id="2763055"/>
    <lineage>
        <taxon>Bacteria</taxon>
        <taxon>Bacillati</taxon>
        <taxon>Bacillota</taxon>
        <taxon>Bacilli</taxon>
        <taxon>Bacillales</taxon>
        <taxon>Bacillaceae</taxon>
        <taxon>Ornithinibacillus</taxon>
    </lineage>
</organism>
<evidence type="ECO:0000313" key="3">
    <source>
        <dbReference type="Proteomes" id="UP000637359"/>
    </source>
</evidence>
<accession>A0A923L7Y2</accession>
<gene>
    <name evidence="2" type="ORF">H8S33_15130</name>
</gene>
<feature type="chain" id="PRO_5037541314" description="Lipoprotein" evidence="1">
    <location>
        <begin position="23"/>
        <end position="158"/>
    </location>
</feature>
<evidence type="ECO:0000256" key="1">
    <source>
        <dbReference type="SAM" id="SignalP"/>
    </source>
</evidence>
<proteinExistence type="predicted"/>
<sequence length="158" mass="17668">MKRLLFYFVVLAFVLTGCNTSAATKEGEEVDKPPKLWVEISGQQYETVLGAYCWKSNSTAECVDVAGSEVLLKDKEPIEIEAGETVTFGMDYEPLPNEVHLTQTSNKEIKDVAVTNFTFTAPEEEGVYYYDIGVWWMDESNEDVSDGNAIYAIALKVK</sequence>
<keyword evidence="1" id="KW-0732">Signal</keyword>
<protein>
    <recommendedName>
        <fullName evidence="4">Lipoprotein</fullName>
    </recommendedName>
</protein>
<dbReference type="EMBL" id="JACOOL010000012">
    <property type="protein sequence ID" value="MBC5638128.1"/>
    <property type="molecule type" value="Genomic_DNA"/>
</dbReference>
<reference evidence="2" key="1">
    <citation type="submission" date="2020-08" db="EMBL/GenBank/DDBJ databases">
        <title>Genome public.</title>
        <authorList>
            <person name="Liu C."/>
            <person name="Sun Q."/>
        </authorList>
    </citation>
    <scope>NUCLEOTIDE SEQUENCE</scope>
    <source>
        <strain evidence="2">BX22</strain>
    </source>
</reference>
<evidence type="ECO:0000313" key="2">
    <source>
        <dbReference type="EMBL" id="MBC5638128.1"/>
    </source>
</evidence>
<keyword evidence="3" id="KW-1185">Reference proteome</keyword>